<evidence type="ECO:0000313" key="1">
    <source>
        <dbReference type="EMBL" id="CAI5443213.1"/>
    </source>
</evidence>
<protein>
    <recommendedName>
        <fullName evidence="3">Transthyretin-like family protein</fullName>
    </recommendedName>
</protein>
<dbReference type="EMBL" id="CANHGI010000002">
    <property type="protein sequence ID" value="CAI5443213.1"/>
    <property type="molecule type" value="Genomic_DNA"/>
</dbReference>
<evidence type="ECO:0008006" key="3">
    <source>
        <dbReference type="Google" id="ProtNLM"/>
    </source>
</evidence>
<proteinExistence type="predicted"/>
<sequence>MIFLVFFLISEVISTEIYIQGSMKCNLNSNFQAKLQLLEKDLIYSTSDSIKLKELGEKASHVSHNFSIKGTFEGGDGLFDTEYEPLLVIYHNCMDTPGSWGNIVRSFKAVPISAQSANFTGLTFKLDNRRDVPPNKYSHY</sequence>
<keyword evidence="2" id="KW-1185">Reference proteome</keyword>
<gene>
    <name evidence="1" type="ORF">CAMP_LOCUS5850</name>
</gene>
<evidence type="ECO:0000313" key="2">
    <source>
        <dbReference type="Proteomes" id="UP001152747"/>
    </source>
</evidence>
<name>A0A9P1MY73_9PELO</name>
<dbReference type="AlphaFoldDB" id="A0A9P1MY73"/>
<dbReference type="Gene3D" id="2.60.40.3330">
    <property type="match status" value="1"/>
</dbReference>
<dbReference type="PANTHER" id="PTHR21479">
    <property type="match status" value="1"/>
</dbReference>
<dbReference type="Proteomes" id="UP001152747">
    <property type="component" value="Unassembled WGS sequence"/>
</dbReference>
<reference evidence="1" key="1">
    <citation type="submission" date="2022-11" db="EMBL/GenBank/DDBJ databases">
        <authorList>
            <person name="Kikuchi T."/>
        </authorList>
    </citation>
    <scope>NUCLEOTIDE SEQUENCE</scope>
    <source>
        <strain evidence="1">PS1010</strain>
    </source>
</reference>
<accession>A0A9P1MY73</accession>
<dbReference type="InterPro" id="IPR038479">
    <property type="entry name" value="Transthyretin-like_sf"/>
</dbReference>
<comment type="caution">
    <text evidence="1">The sequence shown here is derived from an EMBL/GenBank/DDBJ whole genome shotgun (WGS) entry which is preliminary data.</text>
</comment>
<organism evidence="1 2">
    <name type="scientific">Caenorhabditis angaria</name>
    <dbReference type="NCBI Taxonomy" id="860376"/>
    <lineage>
        <taxon>Eukaryota</taxon>
        <taxon>Metazoa</taxon>
        <taxon>Ecdysozoa</taxon>
        <taxon>Nematoda</taxon>
        <taxon>Chromadorea</taxon>
        <taxon>Rhabditida</taxon>
        <taxon>Rhabditina</taxon>
        <taxon>Rhabditomorpha</taxon>
        <taxon>Rhabditoidea</taxon>
        <taxon>Rhabditidae</taxon>
        <taxon>Peloderinae</taxon>
        <taxon>Caenorhabditis</taxon>
    </lineage>
</organism>